<evidence type="ECO:0000313" key="2">
    <source>
        <dbReference type="Proteomes" id="UP000309997"/>
    </source>
</evidence>
<sequence length="374" mass="42207">MVTLFANTFKAPYYDHLMGSSSQHFYDVVRVAERIEQGIKAGRIAEPLEKKGFVGRKREGDVNNLEGGYKGKKVNFHSPQAPTSQFSRINFNQPFSPNRANNQPNYQNHYQRPHTGYTSEQLPPLPMPLKDMYAKLLSIGQIAPIPTLPLQPPFPIWYKPELTCKYHGGNLGHGIETCYAFKKRLLELIKLGWVSFEDKPNVNSNPLPKHAPNSGGIGMIEVGNQCKVLKVPMKRLYDMLVQSGFLEAKVVSQLERGDYCEFHGRDGHHIEDCAEFCEKIAKMLRMGQLRIEPMESICEVSMMEGQDKMAGVCRVQQTANGPPRLILVKPSCTKENHNAMPYNYGYASNVRAPLPLFQTEISGLTRSGRCFTLE</sequence>
<accession>A0ACC4CX76</accession>
<evidence type="ECO:0000313" key="1">
    <source>
        <dbReference type="EMBL" id="KAL3609126.1"/>
    </source>
</evidence>
<organism evidence="1 2">
    <name type="scientific">Populus alba</name>
    <name type="common">White poplar</name>
    <dbReference type="NCBI Taxonomy" id="43335"/>
    <lineage>
        <taxon>Eukaryota</taxon>
        <taxon>Viridiplantae</taxon>
        <taxon>Streptophyta</taxon>
        <taxon>Embryophyta</taxon>
        <taxon>Tracheophyta</taxon>
        <taxon>Spermatophyta</taxon>
        <taxon>Magnoliopsida</taxon>
        <taxon>eudicotyledons</taxon>
        <taxon>Gunneridae</taxon>
        <taxon>Pentapetalae</taxon>
        <taxon>rosids</taxon>
        <taxon>fabids</taxon>
        <taxon>Malpighiales</taxon>
        <taxon>Salicaceae</taxon>
        <taxon>Saliceae</taxon>
        <taxon>Populus</taxon>
    </lineage>
</organism>
<proteinExistence type="predicted"/>
<name>A0ACC4CX76_POPAL</name>
<keyword evidence="2" id="KW-1185">Reference proteome</keyword>
<gene>
    <name evidence="1" type="ORF">D5086_000146</name>
</gene>
<dbReference type="EMBL" id="RCHU02000001">
    <property type="protein sequence ID" value="KAL3609126.1"/>
    <property type="molecule type" value="Genomic_DNA"/>
</dbReference>
<dbReference type="Proteomes" id="UP000309997">
    <property type="component" value="Unassembled WGS sequence"/>
</dbReference>
<comment type="caution">
    <text evidence="1">The sequence shown here is derived from an EMBL/GenBank/DDBJ whole genome shotgun (WGS) entry which is preliminary data.</text>
</comment>
<reference evidence="1 2" key="1">
    <citation type="journal article" date="2024" name="Plant Biotechnol. J.">
        <title>Genome and CRISPR/Cas9 system of a widespread forest tree (Populus alba) in the world.</title>
        <authorList>
            <person name="Liu Y.J."/>
            <person name="Jiang P.F."/>
            <person name="Han X.M."/>
            <person name="Li X.Y."/>
            <person name="Wang H.M."/>
            <person name="Wang Y.J."/>
            <person name="Wang X.X."/>
            <person name="Zeng Q.Y."/>
        </authorList>
    </citation>
    <scope>NUCLEOTIDE SEQUENCE [LARGE SCALE GENOMIC DNA]</scope>
    <source>
        <strain evidence="2">cv. PAL-ZL1</strain>
    </source>
</reference>
<protein>
    <submittedName>
        <fullName evidence="1">Uncharacterized protein</fullName>
    </submittedName>
</protein>